<dbReference type="InParanoid" id="A0A7M7Q4H4"/>
<dbReference type="GO" id="GO:0005794">
    <property type="term" value="C:Golgi apparatus"/>
    <property type="evidence" value="ECO:0007669"/>
    <property type="project" value="UniProtKB-SubCell"/>
</dbReference>
<dbReference type="SMR" id="A0A7M7Q4H4"/>
<evidence type="ECO:0000313" key="8">
    <source>
        <dbReference type="EnsemblMetazoa" id="XP_031781742"/>
    </source>
</evidence>
<evidence type="ECO:0000256" key="1">
    <source>
        <dbReference type="ARBA" id="ARBA00004555"/>
    </source>
</evidence>
<feature type="compositionally biased region" description="Basic and acidic residues" evidence="7">
    <location>
        <begin position="74"/>
        <end position="89"/>
    </location>
</feature>
<proteinExistence type="inferred from homology"/>
<dbReference type="InterPro" id="IPR002110">
    <property type="entry name" value="Ankyrin_rpt"/>
</dbReference>
<evidence type="ECO:0000256" key="2">
    <source>
        <dbReference type="ARBA" id="ARBA00006662"/>
    </source>
</evidence>
<evidence type="ECO:0000256" key="4">
    <source>
        <dbReference type="ARBA" id="ARBA00023054"/>
    </source>
</evidence>
<feature type="region of interest" description="Disordered" evidence="7">
    <location>
        <begin position="66"/>
        <end position="100"/>
    </location>
</feature>
<name>A0A7M7Q4H4_NASVI</name>
<keyword evidence="4 6" id="KW-0175">Coiled coil</keyword>
<feature type="repeat" description="ANK" evidence="5">
    <location>
        <begin position="366"/>
        <end position="398"/>
    </location>
</feature>
<evidence type="ECO:0000256" key="7">
    <source>
        <dbReference type="SAM" id="MobiDB-lite"/>
    </source>
</evidence>
<dbReference type="AlphaFoldDB" id="A0A7M7Q4H4"/>
<dbReference type="EnsemblMetazoa" id="XM_031925882">
    <property type="protein sequence ID" value="XP_031781742"/>
    <property type="gene ID" value="LOC100678923"/>
</dbReference>
<dbReference type="RefSeq" id="XP_031781741.1">
    <property type="nucleotide sequence ID" value="XM_031925881.2"/>
</dbReference>
<comment type="similarity">
    <text evidence="2">Belongs to the GKAP1 family.</text>
</comment>
<feature type="region of interest" description="Disordered" evidence="7">
    <location>
        <begin position="1"/>
        <end position="20"/>
    </location>
</feature>
<dbReference type="RefSeq" id="XP_031781742.1">
    <property type="nucleotide sequence ID" value="XM_031925882.2"/>
</dbReference>
<dbReference type="PROSITE" id="PS50088">
    <property type="entry name" value="ANK_REPEAT"/>
    <property type="match status" value="2"/>
</dbReference>
<dbReference type="GeneID" id="100678923"/>
<feature type="compositionally biased region" description="Basic and acidic residues" evidence="7">
    <location>
        <begin position="143"/>
        <end position="155"/>
    </location>
</feature>
<reference evidence="8" key="1">
    <citation type="submission" date="2021-01" db="UniProtKB">
        <authorList>
            <consortium name="EnsemblMetazoa"/>
        </authorList>
    </citation>
    <scope>IDENTIFICATION</scope>
</reference>
<dbReference type="Gene3D" id="1.25.40.20">
    <property type="entry name" value="Ankyrin repeat-containing domain"/>
    <property type="match status" value="1"/>
</dbReference>
<protein>
    <submittedName>
        <fullName evidence="8">Uncharacterized protein</fullName>
    </submittedName>
</protein>
<evidence type="ECO:0000256" key="3">
    <source>
        <dbReference type="ARBA" id="ARBA00023034"/>
    </source>
</evidence>
<keyword evidence="5" id="KW-0040">ANK repeat</keyword>
<keyword evidence="9" id="KW-1185">Reference proteome</keyword>
<dbReference type="SUPFAM" id="SSF48403">
    <property type="entry name" value="Ankyrin repeat"/>
    <property type="match status" value="1"/>
</dbReference>
<dbReference type="KEGG" id="nvi:100678923"/>
<keyword evidence="3" id="KW-0333">Golgi apparatus</keyword>
<evidence type="ECO:0000313" key="9">
    <source>
        <dbReference type="Proteomes" id="UP000002358"/>
    </source>
</evidence>
<sequence>MQTADAERFHSNSNFERGPDCCTAAGVPSGTHPGPCLSKMVTAVPSRFAVLSIDDDDYKPIKVQKTLNTKTNSKNKEDKVKQLKKDDKKKQNKGKKKKTIIDGQQWEQWKQKDAMAVEETYEQQLHEAILQSKLSFQEEQMEVHSKPEHIQDNLKKATSKKSKKSTMSLDEFNKLNNATAPNIEPTIEKKISTPIDTRFFETIEKETSQELIKEKEKAALKERLNRLDDNITSAQLRAEIEKRDDIINELKSEVEILKQELNNVKHRNKKLYQILHQGEMKDKATVLAEVTKLQEIRDELTSEVTLLHAQLEQERSKPRASSIDVKTSKQIELFVHYLSQEAHQKSNKANNLEYKHLADKNYKGSHGQSPLHLAAAYGHHDVVKLLLNYGADPNASEDERNTPLIYGAQGDHPDVCYELLTRGADITMTNANGLNAYKAAILKNASTAKSVIKNCLVHKIVNLSPDIF</sequence>
<accession>A0A7M7Q4H4</accession>
<dbReference type="Pfam" id="PF12796">
    <property type="entry name" value="Ank_2"/>
    <property type="match status" value="1"/>
</dbReference>
<comment type="subcellular location">
    <subcellularLocation>
        <location evidence="1">Golgi apparatus</location>
    </subcellularLocation>
</comment>
<dbReference type="SMART" id="SM00248">
    <property type="entry name" value="ANK"/>
    <property type="match status" value="2"/>
</dbReference>
<dbReference type="OrthoDB" id="5864420at2759"/>
<dbReference type="PANTHER" id="PTHR14899">
    <property type="entry name" value="G KINASE ANCHORING PROTEIN 1"/>
    <property type="match status" value="1"/>
</dbReference>
<dbReference type="GO" id="GO:0007165">
    <property type="term" value="P:signal transduction"/>
    <property type="evidence" value="ECO:0007669"/>
    <property type="project" value="InterPro"/>
</dbReference>
<dbReference type="PROSITE" id="PS50297">
    <property type="entry name" value="ANK_REP_REGION"/>
    <property type="match status" value="1"/>
</dbReference>
<dbReference type="PANTHER" id="PTHR14899:SF0">
    <property type="entry name" value="G KINASE-ANCHORING PROTEIN 1"/>
    <property type="match status" value="1"/>
</dbReference>
<dbReference type="InterPro" id="IPR026109">
    <property type="entry name" value="GKAP1"/>
</dbReference>
<dbReference type="EnsemblMetazoa" id="XM_031925881">
    <property type="protein sequence ID" value="XP_031781741"/>
    <property type="gene ID" value="LOC100678923"/>
</dbReference>
<dbReference type="PRINTS" id="PR01415">
    <property type="entry name" value="ANKYRIN"/>
</dbReference>
<dbReference type="InterPro" id="IPR036770">
    <property type="entry name" value="Ankyrin_rpt-contain_sf"/>
</dbReference>
<evidence type="ECO:0000256" key="6">
    <source>
        <dbReference type="SAM" id="Coils"/>
    </source>
</evidence>
<feature type="region of interest" description="Disordered" evidence="7">
    <location>
        <begin position="143"/>
        <end position="166"/>
    </location>
</feature>
<feature type="coiled-coil region" evidence="6">
    <location>
        <begin position="217"/>
        <end position="317"/>
    </location>
</feature>
<feature type="compositionally biased region" description="Basic and acidic residues" evidence="7">
    <location>
        <begin position="1"/>
        <end position="10"/>
    </location>
</feature>
<feature type="repeat" description="ANK" evidence="5">
    <location>
        <begin position="399"/>
        <end position="431"/>
    </location>
</feature>
<evidence type="ECO:0000256" key="5">
    <source>
        <dbReference type="PROSITE-ProRule" id="PRU00023"/>
    </source>
</evidence>
<organism evidence="8 9">
    <name type="scientific">Nasonia vitripennis</name>
    <name type="common">Parasitic wasp</name>
    <dbReference type="NCBI Taxonomy" id="7425"/>
    <lineage>
        <taxon>Eukaryota</taxon>
        <taxon>Metazoa</taxon>
        <taxon>Ecdysozoa</taxon>
        <taxon>Arthropoda</taxon>
        <taxon>Hexapoda</taxon>
        <taxon>Insecta</taxon>
        <taxon>Pterygota</taxon>
        <taxon>Neoptera</taxon>
        <taxon>Endopterygota</taxon>
        <taxon>Hymenoptera</taxon>
        <taxon>Apocrita</taxon>
        <taxon>Proctotrupomorpha</taxon>
        <taxon>Chalcidoidea</taxon>
        <taxon>Pteromalidae</taxon>
        <taxon>Pteromalinae</taxon>
        <taxon>Nasonia</taxon>
    </lineage>
</organism>
<dbReference type="Proteomes" id="UP000002358">
    <property type="component" value="Unassembled WGS sequence"/>
</dbReference>